<dbReference type="InterPro" id="IPR035919">
    <property type="entry name" value="EAL_sf"/>
</dbReference>
<dbReference type="Gene3D" id="3.20.20.450">
    <property type="entry name" value="EAL domain"/>
    <property type="match status" value="1"/>
</dbReference>
<dbReference type="PROSITE" id="PS50887">
    <property type="entry name" value="GGDEF"/>
    <property type="match status" value="1"/>
</dbReference>
<evidence type="ECO:0000313" key="5">
    <source>
        <dbReference type="Proteomes" id="UP000194798"/>
    </source>
</evidence>
<dbReference type="InterPro" id="IPR000160">
    <property type="entry name" value="GGDEF_dom"/>
</dbReference>
<dbReference type="Gene3D" id="3.40.50.2300">
    <property type="match status" value="1"/>
</dbReference>
<dbReference type="InterPro" id="IPR043128">
    <property type="entry name" value="Rev_trsase/Diguanyl_cyclase"/>
</dbReference>
<accession>A0A251XAM5</accession>
<protein>
    <recommendedName>
        <fullName evidence="6">Diguanylate cyclase</fullName>
    </recommendedName>
</protein>
<dbReference type="SMART" id="SM00091">
    <property type="entry name" value="PAS"/>
    <property type="match status" value="1"/>
</dbReference>
<dbReference type="SUPFAM" id="SSF141868">
    <property type="entry name" value="EAL domain-like"/>
    <property type="match status" value="1"/>
</dbReference>
<dbReference type="CDD" id="cd00130">
    <property type="entry name" value="PAS"/>
    <property type="match status" value="1"/>
</dbReference>
<dbReference type="PANTHER" id="PTHR33121:SF23">
    <property type="entry name" value="CYCLIC DI-GMP PHOSPHODIESTERASE PDEB"/>
    <property type="match status" value="1"/>
</dbReference>
<dbReference type="OrthoDB" id="9813913at2"/>
<evidence type="ECO:0008006" key="6">
    <source>
        <dbReference type="Google" id="ProtNLM"/>
    </source>
</evidence>
<evidence type="ECO:0000259" key="1">
    <source>
        <dbReference type="PROSITE" id="PS50112"/>
    </source>
</evidence>
<dbReference type="InterPro" id="IPR000014">
    <property type="entry name" value="PAS"/>
</dbReference>
<proteinExistence type="predicted"/>
<dbReference type="CDD" id="cd01949">
    <property type="entry name" value="GGDEF"/>
    <property type="match status" value="1"/>
</dbReference>
<feature type="domain" description="PAS" evidence="1">
    <location>
        <begin position="162"/>
        <end position="212"/>
    </location>
</feature>
<evidence type="ECO:0000259" key="2">
    <source>
        <dbReference type="PROSITE" id="PS50883"/>
    </source>
</evidence>
<dbReference type="Pfam" id="PF00989">
    <property type="entry name" value="PAS"/>
    <property type="match status" value="1"/>
</dbReference>
<feature type="domain" description="GGDEF" evidence="3">
    <location>
        <begin position="299"/>
        <end position="430"/>
    </location>
</feature>
<dbReference type="PROSITE" id="PS50112">
    <property type="entry name" value="PAS"/>
    <property type="match status" value="1"/>
</dbReference>
<dbReference type="SUPFAM" id="SSF55785">
    <property type="entry name" value="PYP-like sensor domain (PAS domain)"/>
    <property type="match status" value="1"/>
</dbReference>
<dbReference type="SUPFAM" id="SSF52172">
    <property type="entry name" value="CheY-like"/>
    <property type="match status" value="1"/>
</dbReference>
<dbReference type="InterPro" id="IPR050706">
    <property type="entry name" value="Cyclic-di-GMP_PDE-like"/>
</dbReference>
<dbReference type="SUPFAM" id="SSF55073">
    <property type="entry name" value="Nucleotide cyclase"/>
    <property type="match status" value="1"/>
</dbReference>
<dbReference type="GO" id="GO:0071111">
    <property type="term" value="F:cyclic-guanylate-specific phosphodiesterase activity"/>
    <property type="evidence" value="ECO:0007669"/>
    <property type="project" value="InterPro"/>
</dbReference>
<dbReference type="SMART" id="SM00052">
    <property type="entry name" value="EAL"/>
    <property type="match status" value="1"/>
</dbReference>
<sequence length="693" mass="78147">MIQNDIIRLIVIEESANDAEVILNSLRKARYPIRPTHVEDDEDLATALNEHEWDLIIAVPVVGELTAEQVCEMVQQAKLDIPVIVLMSKMDNKMMALLYQAGVRNVLPNNNDVALQSVVGLELENLAERRRRKHLEQLYRESQRHNIMLLQSSRDAIAYVHDGMHIHANPSYLEMFGYKTMDDLEGMPVMDLVSLEDQPKFKDFMREYMMEDKEEEQEISLEGVKSNNKRFKLKMEVSKAIYDSERCIQIVIRDQSQNQELERQLREVSRRDLLTNLFNRQYFIAILEKALAKVMESNVRSILLYVVLDILENNRENLGVSADPLLRNVAAILGKLGEHATVARFGDNVFTLLLLDKDIPYATQLAETICKKVEATVTELGTQSVITTCSIGIAPVMASSGSVHDVLADAHTACRKVLQRGGNGHEVYKAVVKTSEQGGTGSRDIAKMIETAIEENRFSLRYQPVVSLHGGTLPIYEVFLRMTDSEGQFVPAGQLFAAAEEANLTIHLDKWVLKESFKVLMKEQQENKHTTFLVKLTDQALKDENVLLFIRRLLKSTQLPGERLVFEISEAVAISQVKLAKAFITTVNTMGCKTALEHFGTELNSSSTLKHIPVDYVKIDSSFSRGLSANPDNQKAVQEITKLAHDSGKQTIAEAVEDVNSLTVLWQCGVDFAQGNYIQSPLEEPSYHFEDEE</sequence>
<dbReference type="CDD" id="cd01948">
    <property type="entry name" value="EAL"/>
    <property type="match status" value="1"/>
</dbReference>
<keyword evidence="5" id="KW-1185">Reference proteome</keyword>
<dbReference type="Pfam" id="PF00563">
    <property type="entry name" value="EAL"/>
    <property type="match status" value="1"/>
</dbReference>
<dbReference type="InterPro" id="IPR001633">
    <property type="entry name" value="EAL_dom"/>
</dbReference>
<dbReference type="PANTHER" id="PTHR33121">
    <property type="entry name" value="CYCLIC DI-GMP PHOSPHODIESTERASE PDEF"/>
    <property type="match status" value="1"/>
</dbReference>
<dbReference type="SMART" id="SM00267">
    <property type="entry name" value="GGDEF"/>
    <property type="match status" value="1"/>
</dbReference>
<name>A0A251XAM5_9GAMM</name>
<evidence type="ECO:0000313" key="4">
    <source>
        <dbReference type="EMBL" id="OUD15481.1"/>
    </source>
</evidence>
<evidence type="ECO:0000259" key="3">
    <source>
        <dbReference type="PROSITE" id="PS50887"/>
    </source>
</evidence>
<gene>
    <name evidence="4" type="ORF">TPSD3_02845</name>
</gene>
<dbReference type="AlphaFoldDB" id="A0A251XAM5"/>
<dbReference type="InterPro" id="IPR035965">
    <property type="entry name" value="PAS-like_dom_sf"/>
</dbReference>
<dbReference type="InterPro" id="IPR011006">
    <property type="entry name" value="CheY-like_superfamily"/>
</dbReference>
<dbReference type="PROSITE" id="PS50883">
    <property type="entry name" value="EAL"/>
    <property type="match status" value="1"/>
</dbReference>
<dbReference type="NCBIfam" id="TIGR00229">
    <property type="entry name" value="sensory_box"/>
    <property type="match status" value="1"/>
</dbReference>
<dbReference type="Gene3D" id="3.30.70.270">
    <property type="match status" value="1"/>
</dbReference>
<dbReference type="EMBL" id="MSLT01000006">
    <property type="protein sequence ID" value="OUD15481.1"/>
    <property type="molecule type" value="Genomic_DNA"/>
</dbReference>
<dbReference type="InterPro" id="IPR013767">
    <property type="entry name" value="PAS_fold"/>
</dbReference>
<feature type="domain" description="EAL" evidence="2">
    <location>
        <begin position="442"/>
        <end position="693"/>
    </location>
</feature>
<dbReference type="Gene3D" id="3.30.450.20">
    <property type="entry name" value="PAS domain"/>
    <property type="match status" value="1"/>
</dbReference>
<comment type="caution">
    <text evidence="4">The sequence shown here is derived from an EMBL/GenBank/DDBJ whole genome shotgun (WGS) entry which is preliminary data.</text>
</comment>
<dbReference type="NCBIfam" id="TIGR00254">
    <property type="entry name" value="GGDEF"/>
    <property type="match status" value="1"/>
</dbReference>
<dbReference type="InterPro" id="IPR029787">
    <property type="entry name" value="Nucleotide_cyclase"/>
</dbReference>
<organism evidence="4 5">
    <name type="scientific">Thioflexithrix psekupsensis</name>
    <dbReference type="NCBI Taxonomy" id="1570016"/>
    <lineage>
        <taxon>Bacteria</taxon>
        <taxon>Pseudomonadati</taxon>
        <taxon>Pseudomonadota</taxon>
        <taxon>Gammaproteobacteria</taxon>
        <taxon>Thiotrichales</taxon>
        <taxon>Thioflexithrix</taxon>
    </lineage>
</organism>
<dbReference type="Pfam" id="PF00990">
    <property type="entry name" value="GGDEF"/>
    <property type="match status" value="1"/>
</dbReference>
<dbReference type="Proteomes" id="UP000194798">
    <property type="component" value="Unassembled WGS sequence"/>
</dbReference>
<dbReference type="RefSeq" id="WP_086487077.1">
    <property type="nucleotide sequence ID" value="NZ_MSLT01000006.1"/>
</dbReference>
<reference evidence="4 5" key="1">
    <citation type="submission" date="2016-12" db="EMBL/GenBank/DDBJ databases">
        <title>Thioflexothrix psekupsii D3 genome sequencing and assembly.</title>
        <authorList>
            <person name="Fomenkov A."/>
            <person name="Vincze T."/>
            <person name="Grabovich M."/>
            <person name="Anton B.P."/>
            <person name="Dubinina G."/>
            <person name="Orlova M."/>
            <person name="Belousova E."/>
            <person name="Roberts R.J."/>
        </authorList>
    </citation>
    <scope>NUCLEOTIDE SEQUENCE [LARGE SCALE GENOMIC DNA]</scope>
    <source>
        <strain evidence="4">D3</strain>
    </source>
</reference>